<proteinExistence type="predicted"/>
<organism evidence="1 2">
    <name type="scientific">Achromobacter spanius</name>
    <dbReference type="NCBI Taxonomy" id="217203"/>
    <lineage>
        <taxon>Bacteria</taxon>
        <taxon>Pseudomonadati</taxon>
        <taxon>Pseudomonadota</taxon>
        <taxon>Betaproteobacteria</taxon>
        <taxon>Burkholderiales</taxon>
        <taxon>Alcaligenaceae</taxon>
        <taxon>Achromobacter</taxon>
    </lineage>
</organism>
<dbReference type="EMBL" id="CP121261">
    <property type="protein sequence ID" value="WFP05944.1"/>
    <property type="molecule type" value="Genomic_DNA"/>
</dbReference>
<reference evidence="1 2" key="1">
    <citation type="submission" date="2023-03" db="EMBL/GenBank/DDBJ databases">
        <title>Achromobacter spanius LIG8.</title>
        <authorList>
            <person name="Shrestha S."/>
        </authorList>
    </citation>
    <scope>NUCLEOTIDE SEQUENCE [LARGE SCALE GENOMIC DNA]</scope>
    <source>
        <strain evidence="1 2">LIG8</strain>
    </source>
</reference>
<protein>
    <recommendedName>
        <fullName evidence="3">HEPN domain-containing protein</fullName>
    </recommendedName>
</protein>
<gene>
    <name evidence="1" type="ORF">P8T11_16565</name>
</gene>
<evidence type="ECO:0008006" key="3">
    <source>
        <dbReference type="Google" id="ProtNLM"/>
    </source>
</evidence>
<accession>A0ABY8GMY8</accession>
<evidence type="ECO:0000313" key="2">
    <source>
        <dbReference type="Proteomes" id="UP001214170"/>
    </source>
</evidence>
<dbReference type="RefSeq" id="WP_268080943.1">
    <property type="nucleotide sequence ID" value="NZ_CP106885.1"/>
</dbReference>
<keyword evidence="2" id="KW-1185">Reference proteome</keyword>
<dbReference type="Proteomes" id="UP001214170">
    <property type="component" value="Chromosome"/>
</dbReference>
<name>A0ABY8GMY8_9BURK</name>
<sequence>MTSPLEKLSGPGKSLKAEPPDIKEFEGLKRSGHARLRDACNVSLSIESRFDLAYNAAHALCLAALRRSGYRCTNRYLVFQLLPHTLGVGPEVWRVLSKCHDIRNLGEYEGDLNVDERIVTDLVAACQVVAAKVDALAPIDA</sequence>
<evidence type="ECO:0000313" key="1">
    <source>
        <dbReference type="EMBL" id="WFP05944.1"/>
    </source>
</evidence>